<proteinExistence type="predicted"/>
<sequence length="213" mass="23794">MVDLLPIGPSSILRAYGAFTLEVFYCNTTSGKEGCNSVGLPIRAQWDVCGEDDDEEPKEYAQTICDRGRRKLEITYLVIPNAIEANVKVRLKLNNLGSRSHAVYGKIKASAADYGNRSVHLFSCARGRSWSVPSCSSSILPLSPSVIALPCRRQFELYLEVDLVVVSTSDNQEEEEKNLKFTSLKFTHRVTSQEREVDGDQVEVNITWNPIFS</sequence>
<reference evidence="4" key="1">
    <citation type="submission" date="2024-06" db="EMBL/GenBank/DDBJ databases">
        <authorList>
            <person name="Ryan C."/>
        </authorList>
    </citation>
    <scope>NUCLEOTIDE SEQUENCE [LARGE SCALE GENOMIC DNA]</scope>
</reference>
<feature type="domain" description="DUF6598" evidence="1">
    <location>
        <begin position="54"/>
        <end position="206"/>
    </location>
</feature>
<evidence type="ECO:0000259" key="1">
    <source>
        <dbReference type="Pfam" id="PF20241"/>
    </source>
</evidence>
<gene>
    <name evidence="2" type="ORF">URODEC1_LOCUS17197</name>
    <name evidence="3" type="ORF">URODEC1_LOCUS17198</name>
</gene>
<dbReference type="EMBL" id="OZ075123">
    <property type="protein sequence ID" value="CAL4914931.1"/>
    <property type="molecule type" value="Genomic_DNA"/>
</dbReference>
<dbReference type="Pfam" id="PF20241">
    <property type="entry name" value="DUF6598"/>
    <property type="match status" value="1"/>
</dbReference>
<evidence type="ECO:0000313" key="4">
    <source>
        <dbReference type="Proteomes" id="UP001497457"/>
    </source>
</evidence>
<evidence type="ECO:0000313" key="2">
    <source>
        <dbReference type="EMBL" id="CAL4914930.1"/>
    </source>
</evidence>
<evidence type="ECO:0000313" key="3">
    <source>
        <dbReference type="EMBL" id="CAL4914931.1"/>
    </source>
</evidence>
<protein>
    <recommendedName>
        <fullName evidence="1">DUF6598 domain-containing protein</fullName>
    </recommendedName>
</protein>
<dbReference type="EMBL" id="OZ075123">
    <property type="protein sequence ID" value="CAL4914930.1"/>
    <property type="molecule type" value="Genomic_DNA"/>
</dbReference>
<name>A0ABC8WX48_9POAL</name>
<dbReference type="InterPro" id="IPR046533">
    <property type="entry name" value="DUF6598"/>
</dbReference>
<organism evidence="2 4">
    <name type="scientific">Urochloa decumbens</name>
    <dbReference type="NCBI Taxonomy" id="240449"/>
    <lineage>
        <taxon>Eukaryota</taxon>
        <taxon>Viridiplantae</taxon>
        <taxon>Streptophyta</taxon>
        <taxon>Embryophyta</taxon>
        <taxon>Tracheophyta</taxon>
        <taxon>Spermatophyta</taxon>
        <taxon>Magnoliopsida</taxon>
        <taxon>Liliopsida</taxon>
        <taxon>Poales</taxon>
        <taxon>Poaceae</taxon>
        <taxon>PACMAD clade</taxon>
        <taxon>Panicoideae</taxon>
        <taxon>Panicodae</taxon>
        <taxon>Paniceae</taxon>
        <taxon>Melinidinae</taxon>
        <taxon>Urochloa</taxon>
    </lineage>
</organism>
<dbReference type="Proteomes" id="UP001497457">
    <property type="component" value="Chromosome 13rd"/>
</dbReference>
<accession>A0ABC8WX48</accession>
<keyword evidence="4" id="KW-1185">Reference proteome</keyword>
<dbReference type="AlphaFoldDB" id="A0ABC8WX48"/>
<reference evidence="2 4" key="2">
    <citation type="submission" date="2024-10" db="EMBL/GenBank/DDBJ databases">
        <authorList>
            <person name="Ryan C."/>
        </authorList>
    </citation>
    <scope>NUCLEOTIDE SEQUENCE [LARGE SCALE GENOMIC DNA]</scope>
</reference>